<dbReference type="CDD" id="cd10917">
    <property type="entry name" value="CE4_NodB_like_6s_7s"/>
    <property type="match status" value="1"/>
</dbReference>
<evidence type="ECO:0000259" key="3">
    <source>
        <dbReference type="PROSITE" id="PS51677"/>
    </source>
</evidence>
<evidence type="ECO:0000313" key="4">
    <source>
        <dbReference type="EMBL" id="SVA56990.1"/>
    </source>
</evidence>
<dbReference type="GO" id="GO:0016020">
    <property type="term" value="C:membrane"/>
    <property type="evidence" value="ECO:0007669"/>
    <property type="project" value="TreeGrafter"/>
</dbReference>
<dbReference type="InterPro" id="IPR011330">
    <property type="entry name" value="Glyco_hydro/deAcase_b/a-brl"/>
</dbReference>
<evidence type="ECO:0000256" key="2">
    <source>
        <dbReference type="ARBA" id="ARBA00022801"/>
    </source>
</evidence>
<dbReference type="EMBL" id="UINC01013149">
    <property type="protein sequence ID" value="SVA56990.1"/>
    <property type="molecule type" value="Genomic_DNA"/>
</dbReference>
<dbReference type="Gene3D" id="3.20.20.370">
    <property type="entry name" value="Glycoside hydrolase/deacetylase"/>
    <property type="match status" value="1"/>
</dbReference>
<evidence type="ECO:0000256" key="1">
    <source>
        <dbReference type="ARBA" id="ARBA00022723"/>
    </source>
</evidence>
<dbReference type="InterPro" id="IPR050248">
    <property type="entry name" value="Polysacc_deacetylase_ArnD"/>
</dbReference>
<reference evidence="4" key="1">
    <citation type="submission" date="2018-05" db="EMBL/GenBank/DDBJ databases">
        <authorList>
            <person name="Lanie J.A."/>
            <person name="Ng W.-L."/>
            <person name="Kazmierczak K.M."/>
            <person name="Andrzejewski T.M."/>
            <person name="Davidsen T.M."/>
            <person name="Wayne K.J."/>
            <person name="Tettelin H."/>
            <person name="Glass J.I."/>
            <person name="Rusch D."/>
            <person name="Podicherti R."/>
            <person name="Tsui H.-C.T."/>
            <person name="Winkler M.E."/>
        </authorList>
    </citation>
    <scope>NUCLEOTIDE SEQUENCE</scope>
</reference>
<feature type="non-terminal residue" evidence="4">
    <location>
        <position position="1"/>
    </location>
</feature>
<dbReference type="AlphaFoldDB" id="A0A381WX30"/>
<sequence length="328" mass="35843">VLVILVLGMLAVSAVSGQASASSAAEPGQDSGVVYLTFDDGPHPMYTPMILDLLERRGAQATFFPLGRRLEERWETHQIQDLLNRGHALGNHSWNHPRLLEMTRVDMRHELDQASAVVEKRAGYRPRCFRAPYGEVDATVLEVGNSMGMGHVAWDADPQEWRSPTVEEALGHIRARLHDGSVVLMHDRRWMTLPILAKLLQVLPADRWSFEALPQCGPGGDPLARMVSRNIDSLPVGSIWEVAHQEDEIRVTGWAYHPASPVGGLIVTVNANGQAPEVLGVTGRDHSFSVIVGAPVSLVPVCVWIGESGRTGHEAFLGCLQPVPAPQN</sequence>
<dbReference type="GO" id="GO:0016810">
    <property type="term" value="F:hydrolase activity, acting on carbon-nitrogen (but not peptide) bonds"/>
    <property type="evidence" value="ECO:0007669"/>
    <property type="project" value="InterPro"/>
</dbReference>
<feature type="domain" description="NodB homology" evidence="3">
    <location>
        <begin position="32"/>
        <end position="211"/>
    </location>
</feature>
<dbReference type="PROSITE" id="PS51677">
    <property type="entry name" value="NODB"/>
    <property type="match status" value="1"/>
</dbReference>
<dbReference type="InterPro" id="IPR002509">
    <property type="entry name" value="NODB_dom"/>
</dbReference>
<dbReference type="GO" id="GO:0046872">
    <property type="term" value="F:metal ion binding"/>
    <property type="evidence" value="ECO:0007669"/>
    <property type="project" value="UniProtKB-KW"/>
</dbReference>
<dbReference type="SUPFAM" id="SSF88713">
    <property type="entry name" value="Glycoside hydrolase/deacetylase"/>
    <property type="match status" value="1"/>
</dbReference>
<keyword evidence="1" id="KW-0479">Metal-binding</keyword>
<proteinExistence type="predicted"/>
<organism evidence="4">
    <name type="scientific">marine metagenome</name>
    <dbReference type="NCBI Taxonomy" id="408172"/>
    <lineage>
        <taxon>unclassified sequences</taxon>
        <taxon>metagenomes</taxon>
        <taxon>ecological metagenomes</taxon>
    </lineage>
</organism>
<name>A0A381WX30_9ZZZZ</name>
<accession>A0A381WX30</accession>
<gene>
    <name evidence="4" type="ORF">METZ01_LOCUS109844</name>
</gene>
<dbReference type="GO" id="GO:0005975">
    <property type="term" value="P:carbohydrate metabolic process"/>
    <property type="evidence" value="ECO:0007669"/>
    <property type="project" value="InterPro"/>
</dbReference>
<dbReference type="PANTHER" id="PTHR10587:SF133">
    <property type="entry name" value="CHITIN DEACETYLASE 1-RELATED"/>
    <property type="match status" value="1"/>
</dbReference>
<keyword evidence="2" id="KW-0378">Hydrolase</keyword>
<protein>
    <recommendedName>
        <fullName evidence="3">NodB homology domain-containing protein</fullName>
    </recommendedName>
</protein>
<dbReference type="Pfam" id="PF01522">
    <property type="entry name" value="Polysacc_deac_1"/>
    <property type="match status" value="1"/>
</dbReference>
<dbReference type="PANTHER" id="PTHR10587">
    <property type="entry name" value="GLYCOSYL TRANSFERASE-RELATED"/>
    <property type="match status" value="1"/>
</dbReference>